<reference evidence="2 3" key="1">
    <citation type="submission" date="2023-06" db="EMBL/GenBank/DDBJ databases">
        <title>Pelomonas sp. PFR6 16S ribosomal RNA gene Genome sequencing and assembly.</title>
        <authorList>
            <person name="Woo H."/>
        </authorList>
    </citation>
    <scope>NUCLEOTIDE SEQUENCE [LARGE SCALE GENOMIC DNA]</scope>
    <source>
        <strain evidence="2 3">PFR6</strain>
    </source>
</reference>
<evidence type="ECO:0000313" key="3">
    <source>
        <dbReference type="Proteomes" id="UP001228044"/>
    </source>
</evidence>
<gene>
    <name evidence="2" type="ORF">QWJ38_05150</name>
</gene>
<dbReference type="RefSeq" id="WP_290357964.1">
    <property type="nucleotide sequence ID" value="NZ_JAUHHC010000001.1"/>
</dbReference>
<sequence length="168" mass="18328">MNKQILRTAALVATLALTLPLAHAQDPASLEAARVNLLGTIPERASVSDEAMVYIRENFRGKAQRQAAAKYAVIAHKAMAQVTSTGKLDLELGKQIYASSDCIAWLFPMGTSDYMKRMTINGLRETVLNTDERKEAMKRTMALAAEQGHKRELIPRPESCEAIGVAGS</sequence>
<dbReference type="EMBL" id="JAUHHC010000001">
    <property type="protein sequence ID" value="MDN3919668.1"/>
    <property type="molecule type" value="Genomic_DNA"/>
</dbReference>
<proteinExistence type="predicted"/>
<organism evidence="2 3">
    <name type="scientific">Roseateles violae</name>
    <dbReference type="NCBI Taxonomy" id="3058042"/>
    <lineage>
        <taxon>Bacteria</taxon>
        <taxon>Pseudomonadati</taxon>
        <taxon>Pseudomonadota</taxon>
        <taxon>Betaproteobacteria</taxon>
        <taxon>Burkholderiales</taxon>
        <taxon>Sphaerotilaceae</taxon>
        <taxon>Roseateles</taxon>
    </lineage>
</organism>
<protein>
    <submittedName>
        <fullName evidence="2">Uncharacterized protein</fullName>
    </submittedName>
</protein>
<keyword evidence="1" id="KW-0732">Signal</keyword>
<accession>A0ABT8DNW7</accession>
<dbReference type="Proteomes" id="UP001228044">
    <property type="component" value="Unassembled WGS sequence"/>
</dbReference>
<keyword evidence="3" id="KW-1185">Reference proteome</keyword>
<feature type="chain" id="PRO_5045094373" evidence="1">
    <location>
        <begin position="25"/>
        <end position="168"/>
    </location>
</feature>
<name>A0ABT8DNW7_9BURK</name>
<evidence type="ECO:0000313" key="2">
    <source>
        <dbReference type="EMBL" id="MDN3919668.1"/>
    </source>
</evidence>
<comment type="caution">
    <text evidence="2">The sequence shown here is derived from an EMBL/GenBank/DDBJ whole genome shotgun (WGS) entry which is preliminary data.</text>
</comment>
<feature type="signal peptide" evidence="1">
    <location>
        <begin position="1"/>
        <end position="24"/>
    </location>
</feature>
<evidence type="ECO:0000256" key="1">
    <source>
        <dbReference type="SAM" id="SignalP"/>
    </source>
</evidence>